<evidence type="ECO:0000259" key="1">
    <source>
        <dbReference type="Pfam" id="PF12530"/>
    </source>
</evidence>
<dbReference type="Pfam" id="PF12530">
    <property type="entry name" value="DUF3730"/>
    <property type="match status" value="1"/>
</dbReference>
<reference evidence="2" key="1">
    <citation type="submission" date="2018-02" db="EMBL/GenBank/DDBJ databases">
        <authorList>
            <person name="Cohen D.B."/>
            <person name="Kent A.D."/>
        </authorList>
    </citation>
    <scope>NUCLEOTIDE SEQUENCE</scope>
</reference>
<proteinExistence type="predicted"/>
<dbReference type="AlphaFoldDB" id="A0A2N9FUA0"/>
<evidence type="ECO:0000313" key="2">
    <source>
        <dbReference type="EMBL" id="SPC90690.1"/>
    </source>
</evidence>
<dbReference type="GO" id="GO:0060147">
    <property type="term" value="P:regulation of post-transcriptional gene silencing"/>
    <property type="evidence" value="ECO:0007669"/>
    <property type="project" value="InterPro"/>
</dbReference>
<accession>A0A2N9FUA0</accession>
<dbReference type="InterPro" id="IPR045163">
    <property type="entry name" value="Focadhesin/RST1"/>
</dbReference>
<gene>
    <name evidence="2" type="ORF">FSB_LOCUS18572</name>
</gene>
<dbReference type="InterPro" id="IPR016024">
    <property type="entry name" value="ARM-type_fold"/>
</dbReference>
<dbReference type="SUPFAM" id="SSF48371">
    <property type="entry name" value="ARM repeat"/>
    <property type="match status" value="1"/>
</dbReference>
<dbReference type="InterPro" id="IPR022542">
    <property type="entry name" value="FOCAD/RST1_DUF3730"/>
</dbReference>
<protein>
    <recommendedName>
        <fullName evidence="1">DUF3730 domain-containing protein</fullName>
    </recommendedName>
</protein>
<name>A0A2N9FUA0_FAGSY</name>
<sequence length="1247" mass="138341">MSERNICISIAASIRDVCRKNPDRGVDLILSVSACIESRDPIIQAIGFQSLAHLCEADVIDFYTAWDVIAKHVLDYSSDPVLAHSICLLLRWGAMDAEAYPEASENVLQILWGIGASVHPGHGSQWSTARTSAFEALTQYEVSHIEKNTPDFKKRSTDLLFSETNPNVLRAMEEFQVKIITYEHINRRRLVKEKRVVGSKIEKLLDVFPQVVFSSGERSKARELPGAALLCLSFTPKDLSNQGVSRGLRDPHAEYENAMVEIAASLQLSRNIFVALLALQSWKPFMRRWIRADILYFDAKSPTTVLDKSSKAANDILKSMIRIAEEVIPRSSENIALAIGALCLVLPPSAHTVKSTASKFLLNWLFQHEHEHRQWSAAISLGLISSCLHVTDHKQKYQNITGLVEKLPLDYPIHGFGGWGRVSGVYYPRVLCGSKSTLVKGACGVGLGFSCQDLLTRVEVADNSDLDKETIQIQEEFLLGKIVRALSLMICQFTQSSSDIVESLSAYFTPDTYDLDSIRTANLPCENCDDLEEDIWGVAGLVLGLASSVGAIYRAGAHDAVLKIKGLILSWIPHVNYLVQNYGSCSEGAEIVMSVGSCLALPIVVAFCQRVDLMDDNELDHLLNGYRELISELVSVKKSGSFHQSLLMASCIGAGSLLACILNEGVHSIEVECVKGLLELFRKCYSNPYPPLIHLGGMLGVVNAMGASAGILVHMNHLTSSMQTGYDQKESRYLRGPLLSSPVCQPNLISLMQDIFLVAQNSDEHQLQQYAAWAVSFLRHHMWSKELLNSADSIKTNVAGSNPVSQSFSDDNVVMRLSLWLMHLSASEVGIIANVGTVVTVLRCLSRAPRLPVLDWGAIIRRCMRYEAQVAELLPPDAALKKGILREECLLFSLSHANQIDPLLTFLDELSDLSRFRTLELNLQSCLLVHLADLIKVFSGSRIEKLLNDITHYLSSVTSILRISCWKGLYQCLDEASLDSVDYVYQIEKCMEVLFSLLPAQSTSVIEVDQLSSVEEWSEAVRCLGKARRGWLLDFLQVLQEDLVQGAGQFIEVVKKIQVKAKLVRTGSLPLTELGTLKAYILNSESHGVWDVLIEVVAALQHAEGSVRRQWVVDAVEISCVSSYPSTALRFLGLLCGNCCKYMPLLILDRLTVLSDLPVTLTSLMSNPSWEVVAESVISFLWVSTERIYNWATQKVHNDDTPGIQPIDESESDMAVFLLRVMHRACVSLKDHLPLEKQLRLANMVVN</sequence>
<dbReference type="PANTHER" id="PTHR16212">
    <property type="entry name" value="FOCADHESIN FAMILY MEMBER"/>
    <property type="match status" value="1"/>
</dbReference>
<feature type="domain" description="DUF3730" evidence="1">
    <location>
        <begin position="2"/>
        <end position="137"/>
    </location>
</feature>
<organism evidence="2">
    <name type="scientific">Fagus sylvatica</name>
    <name type="common">Beechnut</name>
    <dbReference type="NCBI Taxonomy" id="28930"/>
    <lineage>
        <taxon>Eukaryota</taxon>
        <taxon>Viridiplantae</taxon>
        <taxon>Streptophyta</taxon>
        <taxon>Embryophyta</taxon>
        <taxon>Tracheophyta</taxon>
        <taxon>Spermatophyta</taxon>
        <taxon>Magnoliopsida</taxon>
        <taxon>eudicotyledons</taxon>
        <taxon>Gunneridae</taxon>
        <taxon>Pentapetalae</taxon>
        <taxon>rosids</taxon>
        <taxon>fabids</taxon>
        <taxon>Fagales</taxon>
        <taxon>Fagaceae</taxon>
        <taxon>Fagus</taxon>
    </lineage>
</organism>
<dbReference type="EMBL" id="OIVN01001169">
    <property type="protein sequence ID" value="SPC90690.1"/>
    <property type="molecule type" value="Genomic_DNA"/>
</dbReference>
<dbReference type="PANTHER" id="PTHR16212:SF4">
    <property type="entry name" value="FOCADHESIN"/>
    <property type="match status" value="1"/>
</dbReference>